<name>A0A382SJB1_9ZZZZ</name>
<dbReference type="EMBL" id="UINC01129285">
    <property type="protein sequence ID" value="SVD09565.1"/>
    <property type="molecule type" value="Genomic_DNA"/>
</dbReference>
<feature type="non-terminal residue" evidence="2">
    <location>
        <position position="1"/>
    </location>
</feature>
<dbReference type="AlphaFoldDB" id="A0A382SJB1"/>
<accession>A0A382SJB1</accession>
<proteinExistence type="predicted"/>
<dbReference type="Pfam" id="PF01336">
    <property type="entry name" value="tRNA_anti-codon"/>
    <property type="match status" value="1"/>
</dbReference>
<evidence type="ECO:0000259" key="1">
    <source>
        <dbReference type="Pfam" id="PF01336"/>
    </source>
</evidence>
<sequence length="95" mass="10601">DGRHVNYAGIVICRQRPGTASGVVFMTMEDETGFVNTILWPGVYEQFSVQARTLSFLGVSGEIQAAHGVLHVVVNKLWDPREYAKPLAVRSRDFH</sequence>
<dbReference type="GO" id="GO:0003676">
    <property type="term" value="F:nucleic acid binding"/>
    <property type="evidence" value="ECO:0007669"/>
    <property type="project" value="InterPro"/>
</dbReference>
<evidence type="ECO:0000313" key="2">
    <source>
        <dbReference type="EMBL" id="SVD09565.1"/>
    </source>
</evidence>
<feature type="domain" description="OB" evidence="1">
    <location>
        <begin position="12"/>
        <end position="77"/>
    </location>
</feature>
<reference evidence="2" key="1">
    <citation type="submission" date="2018-05" db="EMBL/GenBank/DDBJ databases">
        <authorList>
            <person name="Lanie J.A."/>
            <person name="Ng W.-L."/>
            <person name="Kazmierczak K.M."/>
            <person name="Andrzejewski T.M."/>
            <person name="Davidsen T.M."/>
            <person name="Wayne K.J."/>
            <person name="Tettelin H."/>
            <person name="Glass J.I."/>
            <person name="Rusch D."/>
            <person name="Podicherti R."/>
            <person name="Tsui H.-C.T."/>
            <person name="Winkler M.E."/>
        </authorList>
    </citation>
    <scope>NUCLEOTIDE SEQUENCE</scope>
</reference>
<gene>
    <name evidence="2" type="ORF">METZ01_LOCUS362419</name>
</gene>
<organism evidence="2">
    <name type="scientific">marine metagenome</name>
    <dbReference type="NCBI Taxonomy" id="408172"/>
    <lineage>
        <taxon>unclassified sequences</taxon>
        <taxon>metagenomes</taxon>
        <taxon>ecological metagenomes</taxon>
    </lineage>
</organism>
<protein>
    <recommendedName>
        <fullName evidence="1">OB domain-containing protein</fullName>
    </recommendedName>
</protein>
<dbReference type="CDD" id="cd04485">
    <property type="entry name" value="DnaE_OBF"/>
    <property type="match status" value="1"/>
</dbReference>
<dbReference type="InterPro" id="IPR004365">
    <property type="entry name" value="NA-bd_OB_tRNA"/>
</dbReference>